<dbReference type="PROSITE" id="PS50088">
    <property type="entry name" value="ANK_REPEAT"/>
    <property type="match status" value="1"/>
</dbReference>
<dbReference type="Proteomes" id="UP000681722">
    <property type="component" value="Unassembled WGS sequence"/>
</dbReference>
<evidence type="ECO:0000256" key="1">
    <source>
        <dbReference type="PROSITE-ProRule" id="PRU00023"/>
    </source>
</evidence>
<sequence length="53" mass="6098">GSTSLHVACYYGHKQLVQVLLDYGALPSVRNFRHNLTPYEEAWRSFTKDVDLT</sequence>
<dbReference type="Gene3D" id="1.25.40.20">
    <property type="entry name" value="Ankyrin repeat-containing domain"/>
    <property type="match status" value="1"/>
</dbReference>
<dbReference type="PRINTS" id="PR01415">
    <property type="entry name" value="ANKYRIN"/>
</dbReference>
<dbReference type="AlphaFoldDB" id="A0A815APP8"/>
<dbReference type="Proteomes" id="UP000663829">
    <property type="component" value="Unassembled WGS sequence"/>
</dbReference>
<keyword evidence="1" id="KW-0040">ANK repeat</keyword>
<gene>
    <name evidence="2" type="ORF">GPM918_LOCUS26538</name>
    <name evidence="3" type="ORF">SRO942_LOCUS26711</name>
</gene>
<dbReference type="Pfam" id="PF13857">
    <property type="entry name" value="Ank_5"/>
    <property type="match status" value="1"/>
</dbReference>
<dbReference type="OrthoDB" id="416222at2759"/>
<dbReference type="EMBL" id="CAJOBC010018162">
    <property type="protein sequence ID" value="CAF4035956.1"/>
    <property type="molecule type" value="Genomic_DNA"/>
</dbReference>
<dbReference type="InterPro" id="IPR002110">
    <property type="entry name" value="Ankyrin_rpt"/>
</dbReference>
<protein>
    <submittedName>
        <fullName evidence="2">Uncharacterized protein</fullName>
    </submittedName>
</protein>
<reference evidence="2" key="1">
    <citation type="submission" date="2021-02" db="EMBL/GenBank/DDBJ databases">
        <authorList>
            <person name="Nowell W R."/>
        </authorList>
    </citation>
    <scope>NUCLEOTIDE SEQUENCE</scope>
</reference>
<dbReference type="PROSITE" id="PS50297">
    <property type="entry name" value="ANK_REP_REGION"/>
    <property type="match status" value="1"/>
</dbReference>
<organism evidence="2 4">
    <name type="scientific">Didymodactylos carnosus</name>
    <dbReference type="NCBI Taxonomy" id="1234261"/>
    <lineage>
        <taxon>Eukaryota</taxon>
        <taxon>Metazoa</taxon>
        <taxon>Spiralia</taxon>
        <taxon>Gnathifera</taxon>
        <taxon>Rotifera</taxon>
        <taxon>Eurotatoria</taxon>
        <taxon>Bdelloidea</taxon>
        <taxon>Philodinida</taxon>
        <taxon>Philodinidae</taxon>
        <taxon>Didymodactylos</taxon>
    </lineage>
</organism>
<feature type="repeat" description="ANK" evidence="1">
    <location>
        <begin position="1"/>
        <end position="32"/>
    </location>
</feature>
<evidence type="ECO:0000313" key="2">
    <source>
        <dbReference type="EMBL" id="CAF1259582.1"/>
    </source>
</evidence>
<dbReference type="EMBL" id="CAJNOQ010010736">
    <property type="protein sequence ID" value="CAF1259582.1"/>
    <property type="molecule type" value="Genomic_DNA"/>
</dbReference>
<name>A0A815APP8_9BILA</name>
<feature type="non-terminal residue" evidence="2">
    <location>
        <position position="1"/>
    </location>
</feature>
<evidence type="ECO:0000313" key="4">
    <source>
        <dbReference type="Proteomes" id="UP000663829"/>
    </source>
</evidence>
<dbReference type="SUPFAM" id="SSF48403">
    <property type="entry name" value="Ankyrin repeat"/>
    <property type="match status" value="1"/>
</dbReference>
<keyword evidence="4" id="KW-1185">Reference proteome</keyword>
<evidence type="ECO:0000313" key="3">
    <source>
        <dbReference type="EMBL" id="CAF4035956.1"/>
    </source>
</evidence>
<proteinExistence type="predicted"/>
<accession>A0A815APP8</accession>
<comment type="caution">
    <text evidence="2">The sequence shown here is derived from an EMBL/GenBank/DDBJ whole genome shotgun (WGS) entry which is preliminary data.</text>
</comment>
<dbReference type="InterPro" id="IPR036770">
    <property type="entry name" value="Ankyrin_rpt-contain_sf"/>
</dbReference>